<dbReference type="EMBL" id="JADWDJ010000007">
    <property type="protein sequence ID" value="KAG5277767.1"/>
    <property type="molecule type" value="Genomic_DNA"/>
</dbReference>
<dbReference type="Pfam" id="PF11771">
    <property type="entry name" value="DUF3314"/>
    <property type="match status" value="1"/>
</dbReference>
<accession>A0AAV6GVU6</accession>
<dbReference type="PANTHER" id="PTHR36292">
    <property type="entry name" value="UPF0575 PROTEIN C19ORF67"/>
    <property type="match status" value="1"/>
</dbReference>
<feature type="region of interest" description="Disordered" evidence="1">
    <location>
        <begin position="215"/>
        <end position="250"/>
    </location>
</feature>
<comment type="caution">
    <text evidence="2">The sequence shown here is derived from an EMBL/GenBank/DDBJ whole genome shotgun (WGS) entry which is preliminary data.</text>
</comment>
<evidence type="ECO:0000313" key="2">
    <source>
        <dbReference type="EMBL" id="KAG5277767.1"/>
    </source>
</evidence>
<organism evidence="2 3">
    <name type="scientific">Alosa alosa</name>
    <name type="common">allis shad</name>
    <dbReference type="NCBI Taxonomy" id="278164"/>
    <lineage>
        <taxon>Eukaryota</taxon>
        <taxon>Metazoa</taxon>
        <taxon>Chordata</taxon>
        <taxon>Craniata</taxon>
        <taxon>Vertebrata</taxon>
        <taxon>Euteleostomi</taxon>
        <taxon>Actinopterygii</taxon>
        <taxon>Neopterygii</taxon>
        <taxon>Teleostei</taxon>
        <taxon>Clupei</taxon>
        <taxon>Clupeiformes</taxon>
        <taxon>Clupeoidei</taxon>
        <taxon>Clupeidae</taxon>
        <taxon>Alosa</taxon>
    </lineage>
</organism>
<evidence type="ECO:0000256" key="1">
    <source>
        <dbReference type="SAM" id="MobiDB-lite"/>
    </source>
</evidence>
<protein>
    <submittedName>
        <fullName evidence="2">Uncharacterized protein</fullName>
    </submittedName>
</protein>
<proteinExistence type="predicted"/>
<dbReference type="PANTHER" id="PTHR36292:SF1">
    <property type="entry name" value="UPF0575 PROTEIN C19ORF67"/>
    <property type="match status" value="1"/>
</dbReference>
<keyword evidence="3" id="KW-1185">Reference proteome</keyword>
<evidence type="ECO:0000313" key="3">
    <source>
        <dbReference type="Proteomes" id="UP000823561"/>
    </source>
</evidence>
<dbReference type="Proteomes" id="UP000823561">
    <property type="component" value="Chromosome 7"/>
</dbReference>
<sequence length="257" mass="29726">MSDDNATQDLPDQPTAEEVSLEATEDRDDGDLDLTQSTESDHVALAHSVGEQRCCTESAECHSVSPPQDVHVMDEKLRPIQAHLEYLLNKADEYQAHLIQRRDRLQIEALCRVVPTFLKSCHPFFSYLEHTARSCLPHRALLPGYIRTQLLHFSQQLCSRLEELILTYASYNFLTLEETNPLSISHFFIGHCQVNHIKLSIFRYCRPPAQQLPMQPLQAHRWTRDASQSGDRGPGRRRRSRREREEEQQHRVLLPVL</sequence>
<name>A0AAV6GVU6_9TELE</name>
<feature type="compositionally biased region" description="Polar residues" evidence="1">
    <location>
        <begin position="1"/>
        <end position="10"/>
    </location>
</feature>
<dbReference type="InterPro" id="IPR021748">
    <property type="entry name" value="DUF3314"/>
</dbReference>
<reference evidence="2" key="1">
    <citation type="submission" date="2020-10" db="EMBL/GenBank/DDBJ databases">
        <title>Chromosome-scale genome assembly of the Allis shad, Alosa alosa.</title>
        <authorList>
            <person name="Margot Z."/>
            <person name="Christophe K."/>
            <person name="Cabau C."/>
            <person name="Louis A."/>
            <person name="Berthelot C."/>
            <person name="Parey E."/>
            <person name="Roest Crollius H."/>
            <person name="Montfort J."/>
            <person name="Robinson-Rechavi M."/>
            <person name="Bucao C."/>
            <person name="Bouchez O."/>
            <person name="Gislard M."/>
            <person name="Lluch J."/>
            <person name="Milhes M."/>
            <person name="Lampietro C."/>
            <person name="Lopez Roques C."/>
            <person name="Donnadieu C."/>
            <person name="Braasch I."/>
            <person name="Desvignes T."/>
            <person name="Postlethwait J."/>
            <person name="Bobe J."/>
            <person name="Guiguen Y."/>
        </authorList>
    </citation>
    <scope>NUCLEOTIDE SEQUENCE</scope>
    <source>
        <strain evidence="2">M-15738</strain>
        <tissue evidence="2">Blood</tissue>
    </source>
</reference>
<feature type="compositionally biased region" description="Acidic residues" evidence="1">
    <location>
        <begin position="19"/>
        <end position="32"/>
    </location>
</feature>
<feature type="region of interest" description="Disordered" evidence="1">
    <location>
        <begin position="1"/>
        <end position="32"/>
    </location>
</feature>
<dbReference type="AlphaFoldDB" id="A0AAV6GVU6"/>
<gene>
    <name evidence="2" type="ORF">AALO_G00091160</name>
</gene>